<reference evidence="1 2" key="1">
    <citation type="submission" date="2019-02" db="EMBL/GenBank/DDBJ databases">
        <title>Deep-cultivation of Planctomycetes and their phenomic and genomic characterization uncovers novel biology.</title>
        <authorList>
            <person name="Wiegand S."/>
            <person name="Jogler M."/>
            <person name="Boedeker C."/>
            <person name="Pinto D."/>
            <person name="Vollmers J."/>
            <person name="Rivas-Marin E."/>
            <person name="Kohn T."/>
            <person name="Peeters S.H."/>
            <person name="Heuer A."/>
            <person name="Rast P."/>
            <person name="Oberbeckmann S."/>
            <person name="Bunk B."/>
            <person name="Jeske O."/>
            <person name="Meyerdierks A."/>
            <person name="Storesund J.E."/>
            <person name="Kallscheuer N."/>
            <person name="Luecker S."/>
            <person name="Lage O.M."/>
            <person name="Pohl T."/>
            <person name="Merkel B.J."/>
            <person name="Hornburger P."/>
            <person name="Mueller R.-W."/>
            <person name="Bruemmer F."/>
            <person name="Labrenz M."/>
            <person name="Spormann A.M."/>
            <person name="Op den Camp H."/>
            <person name="Overmann J."/>
            <person name="Amann R."/>
            <person name="Jetten M.S.M."/>
            <person name="Mascher T."/>
            <person name="Medema M.H."/>
            <person name="Devos D.P."/>
            <person name="Kaster A.-K."/>
            <person name="Ovreas L."/>
            <person name="Rohde M."/>
            <person name="Galperin M.Y."/>
            <person name="Jogler C."/>
        </authorList>
    </citation>
    <scope>NUCLEOTIDE SEQUENCE [LARGE SCALE GENOMIC DNA]</scope>
    <source>
        <strain evidence="1 2">ETA_A8</strain>
    </source>
</reference>
<dbReference type="Proteomes" id="UP000315017">
    <property type="component" value="Chromosome"/>
</dbReference>
<keyword evidence="2" id="KW-1185">Reference proteome</keyword>
<sequence>MRRTIVARPHLLWQSEAKKQQLNLHLISRELELPGCNECHMEWQVGRRPNTGSLQEQGIVMKKIWTLTLLALAALSMSGCGCNRPFMSWFNRSSDNCGPPPCNTSAGMPFQAGSPVMLGPVESGPAPVYGAPIQ</sequence>
<dbReference type="AlphaFoldDB" id="A0A517YNM5"/>
<organism evidence="1 2">
    <name type="scientific">Anatilimnocola aggregata</name>
    <dbReference type="NCBI Taxonomy" id="2528021"/>
    <lineage>
        <taxon>Bacteria</taxon>
        <taxon>Pseudomonadati</taxon>
        <taxon>Planctomycetota</taxon>
        <taxon>Planctomycetia</taxon>
        <taxon>Pirellulales</taxon>
        <taxon>Pirellulaceae</taxon>
        <taxon>Anatilimnocola</taxon>
    </lineage>
</organism>
<proteinExistence type="predicted"/>
<dbReference type="EMBL" id="CP036274">
    <property type="protein sequence ID" value="QDU31832.1"/>
    <property type="molecule type" value="Genomic_DNA"/>
</dbReference>
<accession>A0A517YNM5</accession>
<evidence type="ECO:0000313" key="2">
    <source>
        <dbReference type="Proteomes" id="UP000315017"/>
    </source>
</evidence>
<evidence type="ECO:0000313" key="1">
    <source>
        <dbReference type="EMBL" id="QDU31832.1"/>
    </source>
</evidence>
<protein>
    <submittedName>
        <fullName evidence="1">Uncharacterized protein</fullName>
    </submittedName>
</protein>
<name>A0A517YNM5_9BACT</name>
<gene>
    <name evidence="1" type="ORF">ETAA8_69920</name>
</gene>
<dbReference type="KEGG" id="aagg:ETAA8_69920"/>